<evidence type="ECO:0000259" key="6">
    <source>
        <dbReference type="PROSITE" id="PS50066"/>
    </source>
</evidence>
<evidence type="ECO:0000256" key="2">
    <source>
        <dbReference type="ARBA" id="ARBA00023015"/>
    </source>
</evidence>
<feature type="domain" description="MADS-box" evidence="6">
    <location>
        <begin position="35"/>
        <end position="95"/>
    </location>
</feature>
<dbReference type="GO" id="GO:0046983">
    <property type="term" value="F:protein dimerization activity"/>
    <property type="evidence" value="ECO:0007669"/>
    <property type="project" value="InterPro"/>
</dbReference>
<gene>
    <name evidence="7" type="ORF">SETIT_4G238000v2</name>
</gene>
<name>A0A368QXI0_SETIT</name>
<dbReference type="Gene3D" id="3.40.1810.10">
    <property type="entry name" value="Transcription factor, MADS-box"/>
    <property type="match status" value="1"/>
</dbReference>
<dbReference type="PANTHER" id="PTHR11945">
    <property type="entry name" value="MADS BOX PROTEIN"/>
    <property type="match status" value="1"/>
</dbReference>
<dbReference type="OrthoDB" id="1898716at2759"/>
<organism evidence="7">
    <name type="scientific">Setaria italica</name>
    <name type="common">Foxtail millet</name>
    <name type="synonym">Panicum italicum</name>
    <dbReference type="NCBI Taxonomy" id="4555"/>
    <lineage>
        <taxon>Eukaryota</taxon>
        <taxon>Viridiplantae</taxon>
        <taxon>Streptophyta</taxon>
        <taxon>Embryophyta</taxon>
        <taxon>Tracheophyta</taxon>
        <taxon>Spermatophyta</taxon>
        <taxon>Magnoliopsida</taxon>
        <taxon>Liliopsida</taxon>
        <taxon>Poales</taxon>
        <taxon>Poaceae</taxon>
        <taxon>PACMAD clade</taxon>
        <taxon>Panicoideae</taxon>
        <taxon>Panicodae</taxon>
        <taxon>Paniceae</taxon>
        <taxon>Cenchrinae</taxon>
        <taxon>Setaria</taxon>
    </lineage>
</organism>
<dbReference type="PRINTS" id="PR00404">
    <property type="entry name" value="MADSDOMAIN"/>
</dbReference>
<reference evidence="7" key="2">
    <citation type="submission" date="2015-07" db="EMBL/GenBank/DDBJ databases">
        <authorList>
            <person name="Noorani M."/>
        </authorList>
    </citation>
    <scope>NUCLEOTIDE SEQUENCE</scope>
    <source>
        <strain evidence="7">Yugu1</strain>
    </source>
</reference>
<evidence type="ECO:0000256" key="4">
    <source>
        <dbReference type="ARBA" id="ARBA00023163"/>
    </source>
</evidence>
<dbReference type="SUPFAM" id="SSF55455">
    <property type="entry name" value="SRF-like"/>
    <property type="match status" value="1"/>
</dbReference>
<dbReference type="GO" id="GO:0005634">
    <property type="term" value="C:nucleus"/>
    <property type="evidence" value="ECO:0007669"/>
    <property type="project" value="UniProtKB-SubCell"/>
</dbReference>
<dbReference type="AlphaFoldDB" id="A0A368QXI0"/>
<keyword evidence="3" id="KW-0238">DNA-binding</keyword>
<sequence>MEDETEVVAMTAPEAEAESVCGEAGGERKRKKKTLGRQKIEIKLIESRSARYVCFSKRHDGLFKNAVELAARCGAHVAIVVFSRAGKPYSIGYPSVNPVVDRYLDPASASAAAPCAAAVARLAPILREYESEKERLEKAMKAEVIKRKALDAAARAAGVRAADDDVCRAGIPELLAMLAALERVQAEAAERVREATVEEVMMQHVRAVGASDHAFHYPTAGAFTADSGAGSSHPDPGAMDAQTTMLMGGDVDHAPMHFASMMLPTYYLPPPPLNYGSNHNQLAGYGYNYDLGDGSGHDAANELEGYYYYGTTTTCNFFG</sequence>
<evidence type="ECO:0000313" key="7">
    <source>
        <dbReference type="EMBL" id="RCV22655.1"/>
    </source>
</evidence>
<keyword evidence="2" id="KW-0805">Transcription regulation</keyword>
<dbReference type="Pfam" id="PF00319">
    <property type="entry name" value="SRF-TF"/>
    <property type="match status" value="1"/>
</dbReference>
<dbReference type="EMBL" id="CM003531">
    <property type="protein sequence ID" value="RCV22655.1"/>
    <property type="molecule type" value="Genomic_DNA"/>
</dbReference>
<accession>A0A368QXI0</accession>
<evidence type="ECO:0000256" key="3">
    <source>
        <dbReference type="ARBA" id="ARBA00023125"/>
    </source>
</evidence>
<dbReference type="InterPro" id="IPR002100">
    <property type="entry name" value="TF_MADSbox"/>
</dbReference>
<protein>
    <recommendedName>
        <fullName evidence="6">MADS-box domain-containing protein</fullName>
    </recommendedName>
</protein>
<dbReference type="InterPro" id="IPR036879">
    <property type="entry name" value="TF_MADSbox_sf"/>
</dbReference>
<dbReference type="GO" id="GO:0003677">
    <property type="term" value="F:DNA binding"/>
    <property type="evidence" value="ECO:0007669"/>
    <property type="project" value="UniProtKB-KW"/>
</dbReference>
<proteinExistence type="predicted"/>
<reference evidence="7" key="1">
    <citation type="journal article" date="2012" name="Nat. Biotechnol.">
        <title>Reference genome sequence of the model plant Setaria.</title>
        <authorList>
            <person name="Bennetzen J.L."/>
            <person name="Schmutz J."/>
            <person name="Wang H."/>
            <person name="Percifield R."/>
            <person name="Hawkins J."/>
            <person name="Pontaroli A.C."/>
            <person name="Estep M."/>
            <person name="Feng L."/>
            <person name="Vaughn J.N."/>
            <person name="Grimwood J."/>
            <person name="Jenkins J."/>
            <person name="Barry K."/>
            <person name="Lindquist E."/>
            <person name="Hellsten U."/>
            <person name="Deshpande S."/>
            <person name="Wang X."/>
            <person name="Wu X."/>
            <person name="Mitros T."/>
            <person name="Triplett J."/>
            <person name="Yang X."/>
            <person name="Ye C.Y."/>
            <person name="Mauro-Herrera M."/>
            <person name="Wang L."/>
            <person name="Li P."/>
            <person name="Sharma M."/>
            <person name="Sharma R."/>
            <person name="Ronald P.C."/>
            <person name="Panaud O."/>
            <person name="Kellogg E.A."/>
            <person name="Brutnell T.P."/>
            <person name="Doust A.N."/>
            <person name="Tuskan G.A."/>
            <person name="Rokhsar D."/>
            <person name="Devos K.M."/>
        </authorList>
    </citation>
    <scope>NUCLEOTIDE SEQUENCE [LARGE SCALE GENOMIC DNA]</scope>
    <source>
        <strain evidence="7">Yugu1</strain>
    </source>
</reference>
<keyword evidence="5" id="KW-0539">Nucleus</keyword>
<comment type="subcellular location">
    <subcellularLocation>
        <location evidence="1">Nucleus</location>
    </subcellularLocation>
</comment>
<dbReference type="SMART" id="SM00432">
    <property type="entry name" value="MADS"/>
    <property type="match status" value="1"/>
</dbReference>
<dbReference type="PROSITE" id="PS50066">
    <property type="entry name" value="MADS_BOX_2"/>
    <property type="match status" value="1"/>
</dbReference>
<keyword evidence="4" id="KW-0804">Transcription</keyword>
<dbReference type="PANTHER" id="PTHR11945:SF570">
    <property type="entry name" value="MADS-BOX TRANSCRIPTION FACTOR FAMILY PROTEIN-RELATED"/>
    <property type="match status" value="1"/>
</dbReference>
<evidence type="ECO:0000256" key="1">
    <source>
        <dbReference type="ARBA" id="ARBA00004123"/>
    </source>
</evidence>
<evidence type="ECO:0000256" key="5">
    <source>
        <dbReference type="ARBA" id="ARBA00023242"/>
    </source>
</evidence>